<feature type="transmembrane region" description="Helical" evidence="1">
    <location>
        <begin position="61"/>
        <end position="83"/>
    </location>
</feature>
<dbReference type="EMBL" id="JAPDOD010000064">
    <property type="protein sequence ID" value="MDA0166368.1"/>
    <property type="molecule type" value="Genomic_DNA"/>
</dbReference>
<keyword evidence="1" id="KW-1133">Transmembrane helix</keyword>
<dbReference type="InterPro" id="IPR007436">
    <property type="entry name" value="DUF485"/>
</dbReference>
<name>A0A9X3N3F5_9ACTN</name>
<dbReference type="AlphaFoldDB" id="A0A9X3N3F5"/>
<dbReference type="Proteomes" id="UP001149140">
    <property type="component" value="Unassembled WGS sequence"/>
</dbReference>
<protein>
    <submittedName>
        <fullName evidence="2">DUF485 domain-containing protein</fullName>
    </submittedName>
</protein>
<evidence type="ECO:0000313" key="2">
    <source>
        <dbReference type="EMBL" id="MDA0166368.1"/>
    </source>
</evidence>
<proteinExistence type="predicted"/>
<gene>
    <name evidence="2" type="ORF">OM076_39255</name>
</gene>
<keyword evidence="3" id="KW-1185">Reference proteome</keyword>
<feature type="transmembrane region" description="Helical" evidence="1">
    <location>
        <begin position="28"/>
        <end position="49"/>
    </location>
</feature>
<keyword evidence="1" id="KW-0812">Transmembrane</keyword>
<dbReference type="Pfam" id="PF04341">
    <property type="entry name" value="DUF485"/>
    <property type="match status" value="1"/>
</dbReference>
<accession>A0A9X3N3F5</accession>
<evidence type="ECO:0000313" key="3">
    <source>
        <dbReference type="Proteomes" id="UP001149140"/>
    </source>
</evidence>
<keyword evidence="1" id="KW-0472">Membrane</keyword>
<organism evidence="2 3">
    <name type="scientific">Solirubrobacter ginsenosidimutans</name>
    <dbReference type="NCBI Taxonomy" id="490573"/>
    <lineage>
        <taxon>Bacteria</taxon>
        <taxon>Bacillati</taxon>
        <taxon>Actinomycetota</taxon>
        <taxon>Thermoleophilia</taxon>
        <taxon>Solirubrobacterales</taxon>
        <taxon>Solirubrobacteraceae</taxon>
        <taxon>Solirubrobacter</taxon>
    </lineage>
</organism>
<comment type="caution">
    <text evidence="2">The sequence shown here is derived from an EMBL/GenBank/DDBJ whole genome shotgun (WGS) entry which is preliminary data.</text>
</comment>
<evidence type="ECO:0000256" key="1">
    <source>
        <dbReference type="SAM" id="Phobius"/>
    </source>
</evidence>
<sequence>MSSLAEPDWEALARHPQFRELVSNRRRFVAKVTAFYFAYFVVYLALLGYAKDFMANEVVGISLALWGGFSICALTMIMAVAYARRAPEWERMAQQVVVEASR</sequence>
<dbReference type="RefSeq" id="WP_270045625.1">
    <property type="nucleotide sequence ID" value="NZ_JAPDOD010000064.1"/>
</dbReference>
<dbReference type="PANTHER" id="PTHR38441">
    <property type="entry name" value="INTEGRAL MEMBRANE PROTEIN-RELATED"/>
    <property type="match status" value="1"/>
</dbReference>
<reference evidence="2" key="1">
    <citation type="submission" date="2022-10" db="EMBL/GenBank/DDBJ databases">
        <title>The WGS of Solirubrobacter ginsenosidimutans DSM 21036.</title>
        <authorList>
            <person name="Jiang Z."/>
        </authorList>
    </citation>
    <scope>NUCLEOTIDE SEQUENCE</scope>
    <source>
        <strain evidence="2">DSM 21036</strain>
    </source>
</reference>
<dbReference type="PANTHER" id="PTHR38441:SF1">
    <property type="entry name" value="MEMBRANE PROTEIN"/>
    <property type="match status" value="1"/>
</dbReference>